<protein>
    <submittedName>
        <fullName evidence="2">Uncharacterized protein</fullName>
    </submittedName>
</protein>
<evidence type="ECO:0000313" key="2">
    <source>
        <dbReference type="EMBL" id="KAJ8866735.1"/>
    </source>
</evidence>
<keyword evidence="3" id="KW-1185">Reference proteome</keyword>
<dbReference type="EMBL" id="JARBHB010000016">
    <property type="protein sequence ID" value="KAJ8866735.1"/>
    <property type="molecule type" value="Genomic_DNA"/>
</dbReference>
<accession>A0ABQ9G2N4</accession>
<proteinExistence type="predicted"/>
<feature type="compositionally biased region" description="Basic and acidic residues" evidence="1">
    <location>
        <begin position="189"/>
        <end position="209"/>
    </location>
</feature>
<sequence length="353" mass="38736">MRSVCTSVDKATERVLGERRTTPELKGRNKREIPEKTRFDQRRRPGTIPTCGISGATPLEIKPLRPAREASVLTAAQNRGPIEKSTKQGGKESEGYPAVPARRSVIFKSINTSCSPPRAQTAYLPPSRRLPEQVPRRLSADECSSNCGWRQTGAWTVVAPTRHEVPRKRLCARTGGKGNRTGVKMNVRGRRDTRNTNLAGRERGEGEGRKRGKRLLKRSATATSRTPAGWPEERLEGDMSVDAYPVAEDCSEEEEEGAPHSRGAFSIDSILGVRPRSPEGCFVRPTPVSAVRPATLYPVAASQSAELFRTFEAEKCGSNKGGTATRMKCAFATKRKSLIWPAVFSSLQCVTFS</sequence>
<organism evidence="2 3">
    <name type="scientific">Dryococelus australis</name>
    <dbReference type="NCBI Taxonomy" id="614101"/>
    <lineage>
        <taxon>Eukaryota</taxon>
        <taxon>Metazoa</taxon>
        <taxon>Ecdysozoa</taxon>
        <taxon>Arthropoda</taxon>
        <taxon>Hexapoda</taxon>
        <taxon>Insecta</taxon>
        <taxon>Pterygota</taxon>
        <taxon>Neoptera</taxon>
        <taxon>Polyneoptera</taxon>
        <taxon>Phasmatodea</taxon>
        <taxon>Verophasmatodea</taxon>
        <taxon>Anareolatae</taxon>
        <taxon>Phasmatidae</taxon>
        <taxon>Eurycanthinae</taxon>
        <taxon>Dryococelus</taxon>
    </lineage>
</organism>
<evidence type="ECO:0000256" key="1">
    <source>
        <dbReference type="SAM" id="MobiDB-lite"/>
    </source>
</evidence>
<feature type="region of interest" description="Disordered" evidence="1">
    <location>
        <begin position="1"/>
        <end position="58"/>
    </location>
</feature>
<reference evidence="2 3" key="1">
    <citation type="submission" date="2023-02" db="EMBL/GenBank/DDBJ databases">
        <title>LHISI_Scaffold_Assembly.</title>
        <authorList>
            <person name="Stuart O.P."/>
            <person name="Cleave R."/>
            <person name="Magrath M.J.L."/>
            <person name="Mikheyev A.S."/>
        </authorList>
    </citation>
    <scope>NUCLEOTIDE SEQUENCE [LARGE SCALE GENOMIC DNA]</scope>
    <source>
        <strain evidence="2">Daus_M_001</strain>
        <tissue evidence="2">Leg muscle</tissue>
    </source>
</reference>
<evidence type="ECO:0000313" key="3">
    <source>
        <dbReference type="Proteomes" id="UP001159363"/>
    </source>
</evidence>
<name>A0ABQ9G2N4_9NEOP</name>
<feature type="compositionally biased region" description="Basic and acidic residues" evidence="1">
    <location>
        <begin position="10"/>
        <end position="43"/>
    </location>
</feature>
<gene>
    <name evidence="2" type="ORF">PR048_032596</name>
</gene>
<feature type="region of interest" description="Disordered" evidence="1">
    <location>
        <begin position="172"/>
        <end position="237"/>
    </location>
</feature>
<dbReference type="Proteomes" id="UP001159363">
    <property type="component" value="Chromosome 15"/>
</dbReference>
<comment type="caution">
    <text evidence="2">The sequence shown here is derived from an EMBL/GenBank/DDBJ whole genome shotgun (WGS) entry which is preliminary data.</text>
</comment>